<dbReference type="AlphaFoldDB" id="A0A979GA25"/>
<gene>
    <name evidence="2" type="ordered locus">Cpin_6145</name>
</gene>
<evidence type="ECO:0000259" key="1">
    <source>
        <dbReference type="Pfam" id="PF02129"/>
    </source>
</evidence>
<dbReference type="InterPro" id="IPR053145">
    <property type="entry name" value="AB_hydrolase_Est10"/>
</dbReference>
<reference evidence="2 3" key="2">
    <citation type="journal article" date="2010" name="Stand. Genomic Sci.">
        <title>Complete genome sequence of Chitinophaga pinensis type strain (UQM 2034).</title>
        <authorList>
            <person name="Glavina Del Rio T."/>
            <person name="Abt B."/>
            <person name="Spring S."/>
            <person name="Lapidus A."/>
            <person name="Nolan M."/>
            <person name="Tice H."/>
            <person name="Copeland A."/>
            <person name="Cheng J.F."/>
            <person name="Chen F."/>
            <person name="Bruce D."/>
            <person name="Goodwin L."/>
            <person name="Pitluck S."/>
            <person name="Ivanova N."/>
            <person name="Mavromatis K."/>
            <person name="Mikhailova N."/>
            <person name="Pati A."/>
            <person name="Chen A."/>
            <person name="Palaniappan K."/>
            <person name="Land M."/>
            <person name="Hauser L."/>
            <person name="Chang Y.J."/>
            <person name="Jeffries C.D."/>
            <person name="Chain P."/>
            <person name="Saunders E."/>
            <person name="Detter J.C."/>
            <person name="Brettin T."/>
            <person name="Rohde M."/>
            <person name="Goker M."/>
            <person name="Bristow J."/>
            <person name="Eisen J.A."/>
            <person name="Markowitz V."/>
            <person name="Hugenholtz P."/>
            <person name="Kyrpides N.C."/>
            <person name="Klenk H.P."/>
            <person name="Lucas S."/>
        </authorList>
    </citation>
    <scope>NUCLEOTIDE SEQUENCE [LARGE SCALE GENOMIC DNA]</scope>
    <source>
        <strain evidence="3">ATCC 43595 / DSM 2588 / LMG 13176 / NBRC 15968 / NCIMB 11800 / UQM 2034</strain>
    </source>
</reference>
<dbReference type="KEGG" id="cpi:Cpin_6145"/>
<dbReference type="SUPFAM" id="SSF53474">
    <property type="entry name" value="alpha/beta-Hydrolases"/>
    <property type="match status" value="1"/>
</dbReference>
<name>A0A979GA25_CHIPD</name>
<dbReference type="GO" id="GO:0052689">
    <property type="term" value="F:carboxylic ester hydrolase activity"/>
    <property type="evidence" value="ECO:0007669"/>
    <property type="project" value="TreeGrafter"/>
</dbReference>
<sequence>MMERSLLHSCNFNTMSFLHTLLLTLPSFFHPGSQPLPADTPYQSVNVDYYNADSTVHFGATLTMPHTKKPCPAVVLLSGTGKQDRDGTMAGHKMFFVIADYLSRNGIAVLRVDDRGVGATGGEYEDATTADFANDALTGLHWLMGYKGINPHKVGLIGHSEGGAAAYIAASESRDVAFIISLAGLATPGLQALKKQNEMIVHKAPISEQKKYRFNSINEVMFDTVYAYAQSPALEAHMRNAYKIWQAADSAYMVAHPQDPADKGRFFFPMESYVMMATGPWYRYHVRFDPAPFLEKIKVPFLAINGDKDIMVDAESSLAYITQHTADNKNVTTLKAPGLNHLFQHCKECTNSEPSQLKEDFAPEVLHTISEWIKKNTGSH</sequence>
<dbReference type="Proteomes" id="UP000002215">
    <property type="component" value="Chromosome"/>
</dbReference>
<accession>A0A979GA25</accession>
<dbReference type="PANTHER" id="PTHR43265:SF1">
    <property type="entry name" value="ESTERASE ESTD"/>
    <property type="match status" value="1"/>
</dbReference>
<evidence type="ECO:0000313" key="3">
    <source>
        <dbReference type="Proteomes" id="UP000002215"/>
    </source>
</evidence>
<feature type="domain" description="Xaa-Pro dipeptidyl-peptidase-like" evidence="1">
    <location>
        <begin position="58"/>
        <end position="319"/>
    </location>
</feature>
<dbReference type="Pfam" id="PF02129">
    <property type="entry name" value="Peptidase_S15"/>
    <property type="match status" value="1"/>
</dbReference>
<protein>
    <submittedName>
        <fullName evidence="2">Peptidase S15</fullName>
    </submittedName>
</protein>
<evidence type="ECO:0000313" key="2">
    <source>
        <dbReference type="EMBL" id="ACU63553.1"/>
    </source>
</evidence>
<reference evidence="3" key="1">
    <citation type="submission" date="2009-08" db="EMBL/GenBank/DDBJ databases">
        <title>The complete genome of Chitinophaga pinensis DSM 2588.</title>
        <authorList>
            <consortium name="US DOE Joint Genome Institute (JGI-PGF)"/>
            <person name="Lucas S."/>
            <person name="Copeland A."/>
            <person name="Lapidus A."/>
            <person name="Glavina del Rio T."/>
            <person name="Dalin E."/>
            <person name="Tice H."/>
            <person name="Bruce D."/>
            <person name="Goodwin L."/>
            <person name="Pitluck S."/>
            <person name="Kyrpides N."/>
            <person name="Mavromatis K."/>
            <person name="Ivanova N."/>
            <person name="Mikhailova N."/>
            <person name="Sims D."/>
            <person name="Meinche L."/>
            <person name="Brettin T."/>
            <person name="Detter J.C."/>
            <person name="Han C."/>
            <person name="Larimer F."/>
            <person name="Land M."/>
            <person name="Hauser L."/>
            <person name="Markowitz V."/>
            <person name="Cheng J.-F."/>
            <person name="Hugenholtz P."/>
            <person name="Woyke T."/>
            <person name="Wu D."/>
            <person name="Spring S."/>
            <person name="Klenk H.-P."/>
            <person name="Eisen J.A."/>
        </authorList>
    </citation>
    <scope>NUCLEOTIDE SEQUENCE [LARGE SCALE GENOMIC DNA]</scope>
    <source>
        <strain evidence="3">ATCC 43595 / DSM 2588 / LMG 13176 / NBRC 15968 / NCIMB 11800 / UQM 2034</strain>
    </source>
</reference>
<dbReference type="PANTHER" id="PTHR43265">
    <property type="entry name" value="ESTERASE ESTD"/>
    <property type="match status" value="1"/>
</dbReference>
<dbReference type="InterPro" id="IPR000383">
    <property type="entry name" value="Xaa-Pro-like_dom"/>
</dbReference>
<dbReference type="InterPro" id="IPR029058">
    <property type="entry name" value="AB_hydrolase_fold"/>
</dbReference>
<dbReference type="EMBL" id="CP001699">
    <property type="protein sequence ID" value="ACU63553.1"/>
    <property type="molecule type" value="Genomic_DNA"/>
</dbReference>
<dbReference type="Gene3D" id="3.40.50.1820">
    <property type="entry name" value="alpha/beta hydrolase"/>
    <property type="match status" value="1"/>
</dbReference>
<proteinExistence type="predicted"/>
<organism evidence="2 3">
    <name type="scientific">Chitinophaga pinensis (strain ATCC 43595 / DSM 2588 / LMG 13176 / NBRC 15968 / NCIMB 11800 / UQM 2034)</name>
    <dbReference type="NCBI Taxonomy" id="485918"/>
    <lineage>
        <taxon>Bacteria</taxon>
        <taxon>Pseudomonadati</taxon>
        <taxon>Bacteroidota</taxon>
        <taxon>Chitinophagia</taxon>
        <taxon>Chitinophagales</taxon>
        <taxon>Chitinophagaceae</taxon>
        <taxon>Chitinophaga</taxon>
    </lineage>
</organism>